<name>A0ABR2WDM1_9FUNG</name>
<reference evidence="2 3" key="1">
    <citation type="submission" date="2023-04" db="EMBL/GenBank/DDBJ databases">
        <title>Genome of Basidiobolus ranarum AG-B5.</title>
        <authorList>
            <person name="Stajich J.E."/>
            <person name="Carter-House D."/>
            <person name="Gryganskyi A."/>
        </authorList>
    </citation>
    <scope>NUCLEOTIDE SEQUENCE [LARGE SCALE GENOMIC DNA]</scope>
    <source>
        <strain evidence="2 3">AG-B5</strain>
    </source>
</reference>
<keyword evidence="1" id="KW-0732">Signal</keyword>
<organism evidence="2 3">
    <name type="scientific">Basidiobolus ranarum</name>
    <dbReference type="NCBI Taxonomy" id="34480"/>
    <lineage>
        <taxon>Eukaryota</taxon>
        <taxon>Fungi</taxon>
        <taxon>Fungi incertae sedis</taxon>
        <taxon>Zoopagomycota</taxon>
        <taxon>Entomophthoromycotina</taxon>
        <taxon>Basidiobolomycetes</taxon>
        <taxon>Basidiobolales</taxon>
        <taxon>Basidiobolaceae</taxon>
        <taxon>Basidiobolus</taxon>
    </lineage>
</organism>
<feature type="signal peptide" evidence="1">
    <location>
        <begin position="1"/>
        <end position="22"/>
    </location>
</feature>
<evidence type="ECO:0000256" key="1">
    <source>
        <dbReference type="SAM" id="SignalP"/>
    </source>
</evidence>
<comment type="caution">
    <text evidence="2">The sequence shown here is derived from an EMBL/GenBank/DDBJ whole genome shotgun (WGS) entry which is preliminary data.</text>
</comment>
<evidence type="ECO:0000313" key="2">
    <source>
        <dbReference type="EMBL" id="KAK9759584.1"/>
    </source>
</evidence>
<evidence type="ECO:0000313" key="3">
    <source>
        <dbReference type="Proteomes" id="UP001479436"/>
    </source>
</evidence>
<protein>
    <submittedName>
        <fullName evidence="2">Uncharacterized protein</fullName>
    </submittedName>
</protein>
<dbReference type="Proteomes" id="UP001479436">
    <property type="component" value="Unassembled WGS sequence"/>
</dbReference>
<dbReference type="EMBL" id="JASJQH010003547">
    <property type="protein sequence ID" value="KAK9759584.1"/>
    <property type="molecule type" value="Genomic_DNA"/>
</dbReference>
<proteinExistence type="predicted"/>
<feature type="chain" id="PRO_5047286128" evidence="1">
    <location>
        <begin position="23"/>
        <end position="62"/>
    </location>
</feature>
<sequence length="62" mass="6669">MKLSVATLLVTAFALVTLTIEANPVPAEEVSPSSSDTVKPLACCIEYCSDSWRCCQWSACMP</sequence>
<keyword evidence="3" id="KW-1185">Reference proteome</keyword>
<gene>
    <name evidence="2" type="ORF">K7432_017268</name>
</gene>
<accession>A0ABR2WDM1</accession>